<proteinExistence type="predicted"/>
<organism evidence="1 2">
    <name type="scientific">Euplotes crassus</name>
    <dbReference type="NCBI Taxonomy" id="5936"/>
    <lineage>
        <taxon>Eukaryota</taxon>
        <taxon>Sar</taxon>
        <taxon>Alveolata</taxon>
        <taxon>Ciliophora</taxon>
        <taxon>Intramacronucleata</taxon>
        <taxon>Spirotrichea</taxon>
        <taxon>Hypotrichia</taxon>
        <taxon>Euplotida</taxon>
        <taxon>Euplotidae</taxon>
        <taxon>Moneuplotes</taxon>
    </lineage>
</organism>
<keyword evidence="2" id="KW-1185">Reference proteome</keyword>
<dbReference type="Proteomes" id="UP001295684">
    <property type="component" value="Unassembled WGS sequence"/>
</dbReference>
<dbReference type="EMBL" id="CAMPGE010024838">
    <property type="protein sequence ID" value="CAI2382655.1"/>
    <property type="molecule type" value="Genomic_DNA"/>
</dbReference>
<sequence length="54" mass="6418">MGCFIPDWIQNQIIKGCQESSKKICQRLVKAYKFDFNKHIENGVTFEEKLRKLI</sequence>
<reference evidence="1" key="1">
    <citation type="submission" date="2023-07" db="EMBL/GenBank/DDBJ databases">
        <authorList>
            <consortium name="AG Swart"/>
            <person name="Singh M."/>
            <person name="Singh A."/>
            <person name="Seah K."/>
            <person name="Emmerich C."/>
        </authorList>
    </citation>
    <scope>NUCLEOTIDE SEQUENCE</scope>
    <source>
        <strain evidence="1">DP1</strain>
    </source>
</reference>
<evidence type="ECO:0000313" key="1">
    <source>
        <dbReference type="EMBL" id="CAI2382655.1"/>
    </source>
</evidence>
<comment type="caution">
    <text evidence="1">The sequence shown here is derived from an EMBL/GenBank/DDBJ whole genome shotgun (WGS) entry which is preliminary data.</text>
</comment>
<protein>
    <submittedName>
        <fullName evidence="1">Uncharacterized protein</fullName>
    </submittedName>
</protein>
<gene>
    <name evidence="1" type="ORF">ECRASSUSDP1_LOCUS24134</name>
</gene>
<dbReference type="AlphaFoldDB" id="A0AAD2D7L0"/>
<evidence type="ECO:0000313" key="2">
    <source>
        <dbReference type="Proteomes" id="UP001295684"/>
    </source>
</evidence>
<accession>A0AAD2D7L0</accession>
<name>A0AAD2D7L0_EUPCR</name>